<accession>A0AAQ4R1F0</accession>
<dbReference type="Ensembl" id="ENSGACT00000058899.1">
    <property type="protein sequence ID" value="ENSGACP00000057464.1"/>
    <property type="gene ID" value="ENSGACG00000037313.1"/>
</dbReference>
<name>A0AAQ4R1F0_GASAC</name>
<reference evidence="1 2" key="1">
    <citation type="journal article" date="2021" name="G3 (Bethesda)">
        <title>Improved contiguity of the threespine stickleback genome using long-read sequencing.</title>
        <authorList>
            <person name="Nath S."/>
            <person name="Shaw D.E."/>
            <person name="White M.A."/>
        </authorList>
    </citation>
    <scope>NUCLEOTIDE SEQUENCE [LARGE SCALE GENOMIC DNA]</scope>
    <source>
        <strain evidence="1 2">Lake Benthic</strain>
    </source>
</reference>
<sequence>MLRMRRVLREAAAQFYRCGTSFSLDQIWSRLSVHKDTHEERERRGDGRHQRLMQGKESLLTGLTTSKRLHSLSPNPLVGFSLQPKAPVCVCLCRRLFSRPPLSLLPPINTEPNKCTYTQQLHILMCTHTHTNAHTIYNLPS</sequence>
<protein>
    <submittedName>
        <fullName evidence="1">Uncharacterized protein</fullName>
    </submittedName>
</protein>
<reference evidence="1" key="3">
    <citation type="submission" date="2025-09" db="UniProtKB">
        <authorList>
            <consortium name="Ensembl"/>
        </authorList>
    </citation>
    <scope>IDENTIFICATION</scope>
</reference>
<evidence type="ECO:0000313" key="1">
    <source>
        <dbReference type="Ensembl" id="ENSGACP00000057464.1"/>
    </source>
</evidence>
<keyword evidence="2" id="KW-1185">Reference proteome</keyword>
<evidence type="ECO:0000313" key="2">
    <source>
        <dbReference type="Proteomes" id="UP000007635"/>
    </source>
</evidence>
<dbReference type="Proteomes" id="UP000007635">
    <property type="component" value="Chromosome III"/>
</dbReference>
<organism evidence="1 2">
    <name type="scientific">Gasterosteus aculeatus aculeatus</name>
    <name type="common">three-spined stickleback</name>
    <dbReference type="NCBI Taxonomy" id="481459"/>
    <lineage>
        <taxon>Eukaryota</taxon>
        <taxon>Metazoa</taxon>
        <taxon>Chordata</taxon>
        <taxon>Craniata</taxon>
        <taxon>Vertebrata</taxon>
        <taxon>Euteleostomi</taxon>
        <taxon>Actinopterygii</taxon>
        <taxon>Neopterygii</taxon>
        <taxon>Teleostei</taxon>
        <taxon>Neoteleostei</taxon>
        <taxon>Acanthomorphata</taxon>
        <taxon>Eupercaria</taxon>
        <taxon>Perciformes</taxon>
        <taxon>Cottioidei</taxon>
        <taxon>Gasterosteales</taxon>
        <taxon>Gasterosteidae</taxon>
        <taxon>Gasterosteus</taxon>
    </lineage>
</organism>
<dbReference type="AlphaFoldDB" id="A0AAQ4R1F0"/>
<proteinExistence type="predicted"/>
<reference evidence="1" key="2">
    <citation type="submission" date="2025-08" db="UniProtKB">
        <authorList>
            <consortium name="Ensembl"/>
        </authorList>
    </citation>
    <scope>IDENTIFICATION</scope>
</reference>